<keyword evidence="5" id="KW-0378">Hydrolase</keyword>
<organism evidence="10 11">
    <name type="scientific">Haemaphysalis longicornis</name>
    <name type="common">Bush tick</name>
    <dbReference type="NCBI Taxonomy" id="44386"/>
    <lineage>
        <taxon>Eukaryota</taxon>
        <taxon>Metazoa</taxon>
        <taxon>Ecdysozoa</taxon>
        <taxon>Arthropoda</taxon>
        <taxon>Chelicerata</taxon>
        <taxon>Arachnida</taxon>
        <taxon>Acari</taxon>
        <taxon>Parasitiformes</taxon>
        <taxon>Ixodida</taxon>
        <taxon>Ixodoidea</taxon>
        <taxon>Ixodidae</taxon>
        <taxon>Haemaphysalinae</taxon>
        <taxon>Haemaphysalis</taxon>
    </lineage>
</organism>
<evidence type="ECO:0000256" key="2">
    <source>
        <dbReference type="ARBA" id="ARBA00007092"/>
    </source>
</evidence>
<evidence type="ECO:0000256" key="6">
    <source>
        <dbReference type="ARBA" id="ARBA00022842"/>
    </source>
</evidence>
<dbReference type="GO" id="GO:0046872">
    <property type="term" value="F:metal ion binding"/>
    <property type="evidence" value="ECO:0007669"/>
    <property type="project" value="UniProtKB-KW"/>
</dbReference>
<dbReference type="EMBL" id="JABSTR010000006">
    <property type="protein sequence ID" value="KAH9372411.1"/>
    <property type="molecule type" value="Genomic_DNA"/>
</dbReference>
<dbReference type="PANTHER" id="PTHR22748">
    <property type="entry name" value="AP ENDONUCLEASE"/>
    <property type="match status" value="1"/>
</dbReference>
<dbReference type="Gene3D" id="3.60.10.10">
    <property type="entry name" value="Endonuclease/exonuclease/phosphatase"/>
    <property type="match status" value="1"/>
</dbReference>
<feature type="binding site" evidence="7">
    <location>
        <position position="43"/>
    </location>
    <ligand>
        <name>Mg(2+)</name>
        <dbReference type="ChEBI" id="CHEBI:18420"/>
        <label>1</label>
    </ligand>
</feature>
<proteinExistence type="inferred from homology"/>
<comment type="similarity">
    <text evidence="2">Belongs to the DNA repair enzymes AP/ExoA family.</text>
</comment>
<feature type="binding site" evidence="7">
    <location>
        <position position="150"/>
    </location>
    <ligand>
        <name>Mg(2+)</name>
        <dbReference type="ChEBI" id="CHEBI:18420"/>
        <label>1</label>
    </ligand>
</feature>
<evidence type="ECO:0000259" key="9">
    <source>
        <dbReference type="Pfam" id="PF03372"/>
    </source>
</evidence>
<evidence type="ECO:0000256" key="3">
    <source>
        <dbReference type="ARBA" id="ARBA00012115"/>
    </source>
</evidence>
<protein>
    <recommendedName>
        <fullName evidence="3">exodeoxyribonuclease III</fullName>
        <ecNumber evidence="3">3.1.11.2</ecNumber>
    </recommendedName>
</protein>
<feature type="domain" description="Endonuclease/exonuclease/phosphatase" evidence="9">
    <location>
        <begin position="12"/>
        <end position="195"/>
    </location>
</feature>
<reference evidence="10 11" key="1">
    <citation type="journal article" date="2020" name="Cell">
        <title>Large-Scale Comparative Analyses of Tick Genomes Elucidate Their Genetic Diversity and Vector Capacities.</title>
        <authorList>
            <consortium name="Tick Genome and Microbiome Consortium (TIGMIC)"/>
            <person name="Jia N."/>
            <person name="Wang J."/>
            <person name="Shi W."/>
            <person name="Du L."/>
            <person name="Sun Y."/>
            <person name="Zhan W."/>
            <person name="Jiang J.F."/>
            <person name="Wang Q."/>
            <person name="Zhang B."/>
            <person name="Ji P."/>
            <person name="Bell-Sakyi L."/>
            <person name="Cui X.M."/>
            <person name="Yuan T.T."/>
            <person name="Jiang B.G."/>
            <person name="Yang W.F."/>
            <person name="Lam T.T."/>
            <person name="Chang Q.C."/>
            <person name="Ding S.J."/>
            <person name="Wang X.J."/>
            <person name="Zhu J.G."/>
            <person name="Ruan X.D."/>
            <person name="Zhao L."/>
            <person name="Wei J.T."/>
            <person name="Ye R.Z."/>
            <person name="Que T.C."/>
            <person name="Du C.H."/>
            <person name="Zhou Y.H."/>
            <person name="Cheng J.X."/>
            <person name="Dai P.F."/>
            <person name="Guo W.B."/>
            <person name="Han X.H."/>
            <person name="Huang E.J."/>
            <person name="Li L.F."/>
            <person name="Wei W."/>
            <person name="Gao Y.C."/>
            <person name="Liu J.Z."/>
            <person name="Shao H.Z."/>
            <person name="Wang X."/>
            <person name="Wang C.C."/>
            <person name="Yang T.C."/>
            <person name="Huo Q.B."/>
            <person name="Li W."/>
            <person name="Chen H.Y."/>
            <person name="Chen S.E."/>
            <person name="Zhou L.G."/>
            <person name="Ni X.B."/>
            <person name="Tian J.H."/>
            <person name="Sheng Y."/>
            <person name="Liu T."/>
            <person name="Pan Y.S."/>
            <person name="Xia L.Y."/>
            <person name="Li J."/>
            <person name="Zhao F."/>
            <person name="Cao W.C."/>
        </authorList>
    </citation>
    <scope>NUCLEOTIDE SEQUENCE [LARGE SCALE GENOMIC DNA]</scope>
    <source>
        <strain evidence="10">HaeL-2018</strain>
    </source>
</reference>
<dbReference type="EC" id="3.1.11.2" evidence="3"/>
<dbReference type="GO" id="GO:0003906">
    <property type="term" value="F:DNA-(apurinic or apyrimidinic site) endonuclease activity"/>
    <property type="evidence" value="ECO:0007669"/>
    <property type="project" value="TreeGrafter"/>
</dbReference>
<dbReference type="GO" id="GO:0005634">
    <property type="term" value="C:nucleus"/>
    <property type="evidence" value="ECO:0007669"/>
    <property type="project" value="TreeGrafter"/>
</dbReference>
<keyword evidence="7" id="KW-0464">Manganese</keyword>
<dbReference type="AlphaFoldDB" id="A0A9J6GB41"/>
<evidence type="ECO:0000256" key="8">
    <source>
        <dbReference type="PIRSR" id="PIRSR604808-3"/>
    </source>
</evidence>
<gene>
    <name evidence="10" type="ORF">HPB48_009635</name>
</gene>
<dbReference type="InterPro" id="IPR004808">
    <property type="entry name" value="AP_endonuc_1"/>
</dbReference>
<dbReference type="InterPro" id="IPR036691">
    <property type="entry name" value="Endo/exonu/phosph_ase_sf"/>
</dbReference>
<dbReference type="OrthoDB" id="6621896at2759"/>
<dbReference type="GO" id="GO:0006284">
    <property type="term" value="P:base-excision repair"/>
    <property type="evidence" value="ECO:0007669"/>
    <property type="project" value="TreeGrafter"/>
</dbReference>
<dbReference type="Proteomes" id="UP000821853">
    <property type="component" value="Chromosome 4"/>
</dbReference>
<comment type="cofactor">
    <cofactor evidence="7">
        <name>Mg(2+)</name>
        <dbReference type="ChEBI" id="CHEBI:18420"/>
    </cofactor>
    <cofactor evidence="7">
        <name>Mn(2+)</name>
        <dbReference type="ChEBI" id="CHEBI:29035"/>
    </cofactor>
    <text evidence="7">Probably binds two magnesium or manganese ions per subunit.</text>
</comment>
<dbReference type="SUPFAM" id="SSF56219">
    <property type="entry name" value="DNase I-like"/>
    <property type="match status" value="1"/>
</dbReference>
<evidence type="ECO:0000256" key="5">
    <source>
        <dbReference type="ARBA" id="ARBA00022801"/>
    </source>
</evidence>
<feature type="binding site" evidence="7">
    <location>
        <position position="14"/>
    </location>
    <ligand>
        <name>Mg(2+)</name>
        <dbReference type="ChEBI" id="CHEBI:18420"/>
        <label>1</label>
    </ligand>
</feature>
<feature type="site" description="Transition state stabilizer" evidence="8">
    <location>
        <position position="150"/>
    </location>
</feature>
<name>A0A9J6GB41_HAELO</name>
<accession>A0A9J6GB41</accession>
<evidence type="ECO:0000313" key="11">
    <source>
        <dbReference type="Proteomes" id="UP000821853"/>
    </source>
</evidence>
<dbReference type="GO" id="GO:0008311">
    <property type="term" value="F:double-stranded DNA 3'-5' DNA exonuclease activity"/>
    <property type="evidence" value="ECO:0007669"/>
    <property type="project" value="UniProtKB-EC"/>
</dbReference>
<dbReference type="Pfam" id="PF03372">
    <property type="entry name" value="Exo_endo_phos"/>
    <property type="match status" value="1"/>
</dbReference>
<feature type="binding site" evidence="7">
    <location>
        <position position="148"/>
    </location>
    <ligand>
        <name>Mg(2+)</name>
        <dbReference type="ChEBI" id="CHEBI:18420"/>
        <label>1</label>
    </ligand>
</feature>
<evidence type="ECO:0000256" key="1">
    <source>
        <dbReference type="ARBA" id="ARBA00000493"/>
    </source>
</evidence>
<sequence length="204" mass="23160">MRCSSHYLHCTTLNVRGLSERKRQSQLYRLISERQLDVVAFQETKVETEQSTERMVRVFSSSYEVYVSHAVGLSEGCLILIRRSSGAVLQNVTSNLSGRFVICDFILASKKWRIVYVYAPTKADERKVFFEELQARLGTERVVVLMGDFNFVCSARDKSTCTPYRDGSTIALNGIAADFGLEDVGMRWDGRRRCSSPTFKARAT</sequence>
<keyword evidence="4 7" id="KW-0479">Metal-binding</keyword>
<dbReference type="OMA" id="ILASKKW"/>
<dbReference type="PANTHER" id="PTHR22748:SF4">
    <property type="entry name" value="DNA-(APURINIC OR APYRIMIDINIC SITE) ENDONUCLEASE 2"/>
    <property type="match status" value="1"/>
</dbReference>
<evidence type="ECO:0000256" key="4">
    <source>
        <dbReference type="ARBA" id="ARBA00022723"/>
    </source>
</evidence>
<dbReference type="VEuPathDB" id="VectorBase:HLOH_044788"/>
<keyword evidence="6 7" id="KW-0460">Magnesium</keyword>
<dbReference type="GO" id="GO:0008081">
    <property type="term" value="F:phosphoric diester hydrolase activity"/>
    <property type="evidence" value="ECO:0007669"/>
    <property type="project" value="TreeGrafter"/>
</dbReference>
<comment type="catalytic activity">
    <reaction evidence="1">
        <text>Exonucleolytic cleavage in the 3'- to 5'-direction to yield nucleoside 5'-phosphates.</text>
        <dbReference type="EC" id="3.1.11.2"/>
    </reaction>
</comment>
<keyword evidence="11" id="KW-1185">Reference proteome</keyword>
<comment type="caution">
    <text evidence="10">The sequence shown here is derived from an EMBL/GenBank/DDBJ whole genome shotgun (WGS) entry which is preliminary data.</text>
</comment>
<dbReference type="InterPro" id="IPR005135">
    <property type="entry name" value="Endo/exonuclease/phosphatase"/>
</dbReference>
<evidence type="ECO:0000256" key="7">
    <source>
        <dbReference type="PIRSR" id="PIRSR604808-2"/>
    </source>
</evidence>
<evidence type="ECO:0000313" key="10">
    <source>
        <dbReference type="EMBL" id="KAH9372411.1"/>
    </source>
</evidence>